<keyword evidence="2" id="KW-1185">Reference proteome</keyword>
<dbReference type="RefSeq" id="WP_372497164.1">
    <property type="nucleotide sequence ID" value="NZ_JAGSOV010000079.1"/>
</dbReference>
<dbReference type="EMBL" id="JAGSOV010000079">
    <property type="protein sequence ID" value="MCO1660208.1"/>
    <property type="molecule type" value="Genomic_DNA"/>
</dbReference>
<dbReference type="InterPro" id="IPR029063">
    <property type="entry name" value="SAM-dependent_MTases_sf"/>
</dbReference>
<dbReference type="Proteomes" id="UP001165283">
    <property type="component" value="Unassembled WGS sequence"/>
</dbReference>
<proteinExistence type="predicted"/>
<keyword evidence="1" id="KW-0808">Transferase</keyword>
<dbReference type="Gene3D" id="3.40.50.150">
    <property type="entry name" value="Vaccinia Virus protein VP39"/>
    <property type="match status" value="1"/>
</dbReference>
<organism evidence="1 2">
    <name type="scientific">Pseudonocardia humida</name>
    <dbReference type="NCBI Taxonomy" id="2800819"/>
    <lineage>
        <taxon>Bacteria</taxon>
        <taxon>Bacillati</taxon>
        <taxon>Actinomycetota</taxon>
        <taxon>Actinomycetes</taxon>
        <taxon>Pseudonocardiales</taxon>
        <taxon>Pseudonocardiaceae</taxon>
        <taxon>Pseudonocardia</taxon>
    </lineage>
</organism>
<accession>A0ABT1AB27</accession>
<comment type="caution">
    <text evidence="1">The sequence shown here is derived from an EMBL/GenBank/DDBJ whole genome shotgun (WGS) entry which is preliminary data.</text>
</comment>
<gene>
    <name evidence="1" type="ORF">KDL28_34625</name>
</gene>
<name>A0ABT1AB27_9PSEU</name>
<dbReference type="GO" id="GO:0008168">
    <property type="term" value="F:methyltransferase activity"/>
    <property type="evidence" value="ECO:0007669"/>
    <property type="project" value="UniProtKB-KW"/>
</dbReference>
<evidence type="ECO:0000313" key="1">
    <source>
        <dbReference type="EMBL" id="MCO1660208.1"/>
    </source>
</evidence>
<dbReference type="SUPFAM" id="SSF53335">
    <property type="entry name" value="S-adenosyl-L-methionine-dependent methyltransferases"/>
    <property type="match status" value="1"/>
</dbReference>
<evidence type="ECO:0000313" key="2">
    <source>
        <dbReference type="Proteomes" id="UP001165283"/>
    </source>
</evidence>
<dbReference type="GO" id="GO:0032259">
    <property type="term" value="P:methylation"/>
    <property type="evidence" value="ECO:0007669"/>
    <property type="project" value="UniProtKB-KW"/>
</dbReference>
<sequence length="75" mass="7713">MASLSEERAARLVRFLARGLRGTVLDVGCGWAELLLRAGEAAPGARGVGVDSDAATIGHGRRLAPTRANGAFAQP</sequence>
<protein>
    <submittedName>
        <fullName evidence="1">SAM-dependent methyltransferase</fullName>
    </submittedName>
</protein>
<keyword evidence="1" id="KW-0489">Methyltransferase</keyword>
<reference evidence="1" key="1">
    <citation type="submission" date="2021-04" db="EMBL/GenBank/DDBJ databases">
        <title>Pseudonocardia sp. nov., isolated from sandy soil of mangrove forest.</title>
        <authorList>
            <person name="Zan Z."/>
            <person name="Huang R."/>
            <person name="Liu W."/>
        </authorList>
    </citation>
    <scope>NUCLEOTIDE SEQUENCE</scope>
    <source>
        <strain evidence="1">S2-4</strain>
    </source>
</reference>
<feature type="non-terminal residue" evidence="1">
    <location>
        <position position="75"/>
    </location>
</feature>